<dbReference type="Proteomes" id="UP000223606">
    <property type="component" value="Chromosome 1"/>
</dbReference>
<dbReference type="SUPFAM" id="SSF52540">
    <property type="entry name" value="P-loop containing nucleoside triphosphate hydrolases"/>
    <property type="match status" value="1"/>
</dbReference>
<name>A0A2C9DD04_9HYPH</name>
<organism evidence="1 2">
    <name type="scientific">Hartmannibacter diazotrophicus</name>
    <dbReference type="NCBI Taxonomy" id="1482074"/>
    <lineage>
        <taxon>Bacteria</taxon>
        <taxon>Pseudomonadati</taxon>
        <taxon>Pseudomonadota</taxon>
        <taxon>Alphaproteobacteria</taxon>
        <taxon>Hyphomicrobiales</taxon>
        <taxon>Pleomorphomonadaceae</taxon>
        <taxon>Hartmannibacter</taxon>
    </lineage>
</organism>
<reference evidence="2" key="1">
    <citation type="submission" date="2017-09" db="EMBL/GenBank/DDBJ databases">
        <title>Genome sequence of Nannocystis excedens DSM 71.</title>
        <authorList>
            <person name="Blom J."/>
        </authorList>
    </citation>
    <scope>NUCLEOTIDE SEQUENCE [LARGE SCALE GENOMIC DNA]</scope>
    <source>
        <strain evidence="2">type strain: E19</strain>
    </source>
</reference>
<dbReference type="EMBL" id="LT960614">
    <property type="protein sequence ID" value="SON58187.1"/>
    <property type="molecule type" value="Genomic_DNA"/>
</dbReference>
<dbReference type="OrthoDB" id="3192509at2"/>
<keyword evidence="1" id="KW-0418">Kinase</keyword>
<dbReference type="AlphaFoldDB" id="A0A2C9DD04"/>
<keyword evidence="1" id="KW-0808">Transferase</keyword>
<evidence type="ECO:0000313" key="2">
    <source>
        <dbReference type="Proteomes" id="UP000223606"/>
    </source>
</evidence>
<sequence>MTQQFTRSQLVDLLEDKGRDRRFITAIAGPPAAGKSTTAEWIVRELNAREDGSAALLPMDGYHYDDWVLVPRGLRPRKGSPNTFDVGGLKAMLGRLRENREAEIAVPLFDRAVEIARAGAAVIPASVRHIVVEGNYLLLDQKPWPELAASFDLTVMIEADEDLLRQRLTERWIGFGLTAEERKHKIDENDLPNALTVLRSSRPADIVLGAEDALPGSA</sequence>
<gene>
    <name evidence="1" type="primary">coaA_2</name>
    <name evidence="1" type="ORF">HDIA_4646</name>
</gene>
<dbReference type="KEGG" id="hdi:HDIA_4646"/>
<dbReference type="Gene3D" id="3.40.50.300">
    <property type="entry name" value="P-loop containing nucleotide triphosphate hydrolases"/>
    <property type="match status" value="1"/>
</dbReference>
<evidence type="ECO:0000313" key="1">
    <source>
        <dbReference type="EMBL" id="SON58187.1"/>
    </source>
</evidence>
<dbReference type="PANTHER" id="PTHR10285">
    <property type="entry name" value="URIDINE KINASE"/>
    <property type="match status" value="1"/>
</dbReference>
<dbReference type="EC" id="2.7.1.33" evidence="1"/>
<accession>A0A2C9DD04</accession>
<protein>
    <submittedName>
        <fullName evidence="1">Pantothenate kinase</fullName>
        <ecNumber evidence="1">2.7.1.33</ecNumber>
    </submittedName>
</protein>
<dbReference type="GO" id="GO:0004594">
    <property type="term" value="F:pantothenate kinase activity"/>
    <property type="evidence" value="ECO:0007669"/>
    <property type="project" value="UniProtKB-EC"/>
</dbReference>
<proteinExistence type="predicted"/>
<dbReference type="RefSeq" id="WP_099558411.1">
    <property type="nucleotide sequence ID" value="NZ_LT960614.1"/>
</dbReference>
<dbReference type="InterPro" id="IPR027417">
    <property type="entry name" value="P-loop_NTPase"/>
</dbReference>
<keyword evidence="2" id="KW-1185">Reference proteome</keyword>